<protein>
    <submittedName>
        <fullName evidence="2">Uncharacterized protein</fullName>
    </submittedName>
</protein>
<reference evidence="2" key="1">
    <citation type="submission" date="2023-06" db="EMBL/GenBank/DDBJ databases">
        <title>Survivors Of The Sea: Transcriptome response of Skeletonema marinoi to long-term dormancy.</title>
        <authorList>
            <person name="Pinder M.I.M."/>
            <person name="Kourtchenko O."/>
            <person name="Robertson E.K."/>
            <person name="Larsson T."/>
            <person name="Maumus F."/>
            <person name="Osuna-Cruz C.M."/>
            <person name="Vancaester E."/>
            <person name="Stenow R."/>
            <person name="Vandepoele K."/>
            <person name="Ploug H."/>
            <person name="Bruchert V."/>
            <person name="Godhe A."/>
            <person name="Topel M."/>
        </authorList>
    </citation>
    <scope>NUCLEOTIDE SEQUENCE</scope>
    <source>
        <strain evidence="2">R05AC</strain>
    </source>
</reference>
<evidence type="ECO:0000313" key="2">
    <source>
        <dbReference type="EMBL" id="KAK1745593.1"/>
    </source>
</evidence>
<organism evidence="2 3">
    <name type="scientific">Skeletonema marinoi</name>
    <dbReference type="NCBI Taxonomy" id="267567"/>
    <lineage>
        <taxon>Eukaryota</taxon>
        <taxon>Sar</taxon>
        <taxon>Stramenopiles</taxon>
        <taxon>Ochrophyta</taxon>
        <taxon>Bacillariophyta</taxon>
        <taxon>Coscinodiscophyceae</taxon>
        <taxon>Thalassiosirophycidae</taxon>
        <taxon>Thalassiosirales</taxon>
        <taxon>Skeletonemataceae</taxon>
        <taxon>Skeletonema</taxon>
        <taxon>Skeletonema marinoi-dohrnii complex</taxon>
    </lineage>
</organism>
<accession>A0AAD8YGN1</accession>
<sequence length="89" mass="9830">MGSNYGVEVSSQCCKFVSGKAPSQLIEDAGGYKDVVHKPERVVSTRKPRNLARHGMGISSSKRRNSKPKEDKKKSGRSLKLKLIKKSTK</sequence>
<dbReference type="EMBL" id="JATAAI010000005">
    <property type="protein sequence ID" value="KAK1745593.1"/>
    <property type="molecule type" value="Genomic_DNA"/>
</dbReference>
<evidence type="ECO:0000313" key="3">
    <source>
        <dbReference type="Proteomes" id="UP001224775"/>
    </source>
</evidence>
<gene>
    <name evidence="2" type="ORF">QTG54_003517</name>
</gene>
<keyword evidence="3" id="KW-1185">Reference proteome</keyword>
<feature type="compositionally biased region" description="Basic residues" evidence="1">
    <location>
        <begin position="74"/>
        <end position="89"/>
    </location>
</feature>
<dbReference type="AlphaFoldDB" id="A0AAD8YGN1"/>
<name>A0AAD8YGN1_9STRA</name>
<dbReference type="Proteomes" id="UP001224775">
    <property type="component" value="Unassembled WGS sequence"/>
</dbReference>
<comment type="caution">
    <text evidence="2">The sequence shown here is derived from an EMBL/GenBank/DDBJ whole genome shotgun (WGS) entry which is preliminary data.</text>
</comment>
<feature type="region of interest" description="Disordered" evidence="1">
    <location>
        <begin position="37"/>
        <end position="89"/>
    </location>
</feature>
<evidence type="ECO:0000256" key="1">
    <source>
        <dbReference type="SAM" id="MobiDB-lite"/>
    </source>
</evidence>
<proteinExistence type="predicted"/>